<organism evidence="3">
    <name type="scientific">Trepomonas sp. PC1</name>
    <dbReference type="NCBI Taxonomy" id="1076344"/>
    <lineage>
        <taxon>Eukaryota</taxon>
        <taxon>Metamonada</taxon>
        <taxon>Diplomonadida</taxon>
        <taxon>Hexamitidae</taxon>
        <taxon>Hexamitinae</taxon>
        <taxon>Trepomonas</taxon>
    </lineage>
</organism>
<evidence type="ECO:0000313" key="3">
    <source>
        <dbReference type="EMBL" id="JAP90536.1"/>
    </source>
</evidence>
<gene>
    <name evidence="3" type="ORF">TPC1_20165</name>
</gene>
<feature type="non-terminal residue" evidence="3">
    <location>
        <position position="118"/>
    </location>
</feature>
<keyword evidence="1 3" id="KW-0238">DNA-binding</keyword>
<dbReference type="GO" id="GO:0003677">
    <property type="term" value="F:DNA binding"/>
    <property type="evidence" value="ECO:0007669"/>
    <property type="project" value="UniProtKB-KW"/>
</dbReference>
<dbReference type="EMBL" id="GDID01006070">
    <property type="protein sequence ID" value="JAP90536.1"/>
    <property type="molecule type" value="Transcribed_RNA"/>
</dbReference>
<feature type="domain" description="HTH CENPB-type" evidence="2">
    <location>
        <begin position="49"/>
        <end position="118"/>
    </location>
</feature>
<reference evidence="3" key="1">
    <citation type="submission" date="2015-07" db="EMBL/GenBank/DDBJ databases">
        <title>Adaptation to a free-living lifestyle via gene acquisitions in the diplomonad Trepomonas sp. PC1.</title>
        <authorList>
            <person name="Xu F."/>
            <person name="Jerlstrom-Hultqvist J."/>
            <person name="Kolisko M."/>
            <person name="Simpson A.G.B."/>
            <person name="Roger A.J."/>
            <person name="Svard S.G."/>
            <person name="Andersson J.O."/>
        </authorList>
    </citation>
    <scope>NUCLEOTIDE SEQUENCE</scope>
    <source>
        <strain evidence="3">PC1</strain>
    </source>
</reference>
<sequence length="118" mass="14034">SFRFKQNAIKKYLRTKKLPTNIPRSTFLGWVQNKTRIFAIKDENKKENRRQRQSGGQFTEIELKIYQWFEDQRKSGNIVNQAALKLHAKRIKEECKQLEGISLQQSNKFNSFRASNGW</sequence>
<proteinExistence type="predicted"/>
<evidence type="ECO:0000256" key="1">
    <source>
        <dbReference type="ARBA" id="ARBA00023125"/>
    </source>
</evidence>
<dbReference type="AlphaFoldDB" id="A0A146K4F8"/>
<name>A0A146K4F8_9EUKA</name>
<accession>A0A146K4F8</accession>
<dbReference type="SUPFAM" id="SSF46689">
    <property type="entry name" value="Homeodomain-like"/>
    <property type="match status" value="1"/>
</dbReference>
<dbReference type="Gene3D" id="1.10.10.60">
    <property type="entry name" value="Homeodomain-like"/>
    <property type="match status" value="1"/>
</dbReference>
<dbReference type="InterPro" id="IPR009057">
    <property type="entry name" value="Homeodomain-like_sf"/>
</dbReference>
<protein>
    <submittedName>
        <fullName evidence="3">Tc5 transposase DNA-binding domain-containing protein</fullName>
    </submittedName>
</protein>
<evidence type="ECO:0000259" key="2">
    <source>
        <dbReference type="PROSITE" id="PS51253"/>
    </source>
</evidence>
<dbReference type="PROSITE" id="PS51253">
    <property type="entry name" value="HTH_CENPB"/>
    <property type="match status" value="1"/>
</dbReference>
<dbReference type="InterPro" id="IPR006600">
    <property type="entry name" value="HTH_CenpB_DNA-bd_dom"/>
</dbReference>
<feature type="non-terminal residue" evidence="3">
    <location>
        <position position="1"/>
    </location>
</feature>